<dbReference type="PANTHER" id="PTHR48037">
    <property type="entry name" value="ATPASE E1"/>
    <property type="match status" value="1"/>
</dbReference>
<dbReference type="InterPro" id="IPR012677">
    <property type="entry name" value="Nucleotide-bd_a/b_plait_sf"/>
</dbReference>
<dbReference type="SUPFAM" id="SSF54928">
    <property type="entry name" value="RNA-binding domain, RBD"/>
    <property type="match status" value="1"/>
</dbReference>
<dbReference type="InterPro" id="IPR035979">
    <property type="entry name" value="RBD_domain_sf"/>
</dbReference>
<evidence type="ECO:0000259" key="3">
    <source>
        <dbReference type="PROSITE" id="PS50102"/>
    </source>
</evidence>
<evidence type="ECO:0000256" key="1">
    <source>
        <dbReference type="PROSITE-ProRule" id="PRU00176"/>
    </source>
</evidence>
<dbReference type="PANTHER" id="PTHR48037:SF1">
    <property type="entry name" value="RRM DOMAIN-CONTAINING PROTEIN"/>
    <property type="match status" value="1"/>
</dbReference>
<dbReference type="PROSITE" id="PS50102">
    <property type="entry name" value="RRM"/>
    <property type="match status" value="1"/>
</dbReference>
<dbReference type="InterPro" id="IPR000504">
    <property type="entry name" value="RRM_dom"/>
</dbReference>
<reference evidence="5" key="1">
    <citation type="journal article" date="2018" name="Nat. Microbiol.">
        <title>Leveraging single-cell genomics to expand the fungal tree of life.</title>
        <authorList>
            <person name="Ahrendt S.R."/>
            <person name="Quandt C.A."/>
            <person name="Ciobanu D."/>
            <person name="Clum A."/>
            <person name="Salamov A."/>
            <person name="Andreopoulos B."/>
            <person name="Cheng J.F."/>
            <person name="Woyke T."/>
            <person name="Pelin A."/>
            <person name="Henrissat B."/>
            <person name="Reynolds N.K."/>
            <person name="Benny G.L."/>
            <person name="Smith M.E."/>
            <person name="James T.Y."/>
            <person name="Grigoriev I.V."/>
        </authorList>
    </citation>
    <scope>NUCLEOTIDE SEQUENCE [LARGE SCALE GENOMIC DNA]</scope>
</reference>
<sequence>MDFPEMSTASARVKTTLYIGGLTPEVTTDVLYAAFAPFGEVVECTVPGQTEKRSVEGHATNSAKGYGFVQYAEEMDAEAAVDNMHLSELFGRTIRVSLAKPTQRMESGGFAKHAVWNTAGHEGYGGMDSTDEKSQAVEVRVAGEPTKTEASQEEKKPMTALDQLRSAQKESS</sequence>
<dbReference type="AlphaFoldDB" id="A0A4P9Y2J6"/>
<protein>
    <recommendedName>
        <fullName evidence="3">RRM domain-containing protein</fullName>
    </recommendedName>
</protein>
<accession>A0A4P9Y2J6</accession>
<feature type="domain" description="RRM" evidence="3">
    <location>
        <begin position="15"/>
        <end position="101"/>
    </location>
</feature>
<dbReference type="Proteomes" id="UP000267251">
    <property type="component" value="Unassembled WGS sequence"/>
</dbReference>
<name>A0A4P9Y2J6_9FUNG</name>
<dbReference type="GO" id="GO:0003723">
    <property type="term" value="F:RNA binding"/>
    <property type="evidence" value="ECO:0007669"/>
    <property type="project" value="UniProtKB-UniRule"/>
</dbReference>
<evidence type="ECO:0000313" key="4">
    <source>
        <dbReference type="EMBL" id="RKP12070.1"/>
    </source>
</evidence>
<proteinExistence type="predicted"/>
<keyword evidence="1" id="KW-0694">RNA-binding</keyword>
<feature type="compositionally biased region" description="Basic and acidic residues" evidence="2">
    <location>
        <begin position="146"/>
        <end position="157"/>
    </location>
</feature>
<dbReference type="SMART" id="SM00360">
    <property type="entry name" value="RRM"/>
    <property type="match status" value="1"/>
</dbReference>
<gene>
    <name evidence="4" type="ORF">BJ684DRAFT_21364</name>
</gene>
<feature type="region of interest" description="Disordered" evidence="2">
    <location>
        <begin position="123"/>
        <end position="172"/>
    </location>
</feature>
<evidence type="ECO:0000313" key="5">
    <source>
        <dbReference type="Proteomes" id="UP000267251"/>
    </source>
</evidence>
<dbReference type="Pfam" id="PF00076">
    <property type="entry name" value="RRM_1"/>
    <property type="match status" value="1"/>
</dbReference>
<dbReference type="EMBL" id="KZ988495">
    <property type="protein sequence ID" value="RKP12070.1"/>
    <property type="molecule type" value="Genomic_DNA"/>
</dbReference>
<evidence type="ECO:0000256" key="2">
    <source>
        <dbReference type="SAM" id="MobiDB-lite"/>
    </source>
</evidence>
<keyword evidence="5" id="KW-1185">Reference proteome</keyword>
<organism evidence="4 5">
    <name type="scientific">Piptocephalis cylindrospora</name>
    <dbReference type="NCBI Taxonomy" id="1907219"/>
    <lineage>
        <taxon>Eukaryota</taxon>
        <taxon>Fungi</taxon>
        <taxon>Fungi incertae sedis</taxon>
        <taxon>Zoopagomycota</taxon>
        <taxon>Zoopagomycotina</taxon>
        <taxon>Zoopagomycetes</taxon>
        <taxon>Zoopagales</taxon>
        <taxon>Piptocephalidaceae</taxon>
        <taxon>Piptocephalis</taxon>
    </lineage>
</organism>
<dbReference type="Gene3D" id="3.30.70.330">
    <property type="match status" value="1"/>
</dbReference>
<dbReference type="OrthoDB" id="407442at2759"/>